<dbReference type="OrthoDB" id="10000387at2759"/>
<name>A0A3D8RUQ2_9HELO</name>
<organism evidence="1 2">
    <name type="scientific">Coleophoma cylindrospora</name>
    <dbReference type="NCBI Taxonomy" id="1849047"/>
    <lineage>
        <taxon>Eukaryota</taxon>
        <taxon>Fungi</taxon>
        <taxon>Dikarya</taxon>
        <taxon>Ascomycota</taxon>
        <taxon>Pezizomycotina</taxon>
        <taxon>Leotiomycetes</taxon>
        <taxon>Helotiales</taxon>
        <taxon>Dermateaceae</taxon>
        <taxon>Coleophoma</taxon>
    </lineage>
</organism>
<protein>
    <submittedName>
        <fullName evidence="1">Uncharacterized protein</fullName>
    </submittedName>
</protein>
<reference evidence="1 2" key="1">
    <citation type="journal article" date="2018" name="IMA Fungus">
        <title>IMA Genome-F 9: Draft genome sequence of Annulohypoxylon stygium, Aspergillus mulundensis, Berkeleyomyces basicola (syn. Thielaviopsis basicola), Ceratocystis smalleyi, two Cercospora beticola strains, Coleophoma cylindrospora, Fusarium fracticaudum, Phialophora cf. hyalina, and Morchella septimelata.</title>
        <authorList>
            <person name="Wingfield B.D."/>
            <person name="Bills G.F."/>
            <person name="Dong Y."/>
            <person name="Huang W."/>
            <person name="Nel W.J."/>
            <person name="Swalarsk-Parry B.S."/>
            <person name="Vaghefi N."/>
            <person name="Wilken P.M."/>
            <person name="An Z."/>
            <person name="de Beer Z.W."/>
            <person name="De Vos L."/>
            <person name="Chen L."/>
            <person name="Duong T.A."/>
            <person name="Gao Y."/>
            <person name="Hammerbacher A."/>
            <person name="Kikkert J.R."/>
            <person name="Li Y."/>
            <person name="Li H."/>
            <person name="Li K."/>
            <person name="Li Q."/>
            <person name="Liu X."/>
            <person name="Ma X."/>
            <person name="Naidoo K."/>
            <person name="Pethybridge S.J."/>
            <person name="Sun J."/>
            <person name="Steenkamp E.T."/>
            <person name="van der Nest M.A."/>
            <person name="van Wyk S."/>
            <person name="Wingfield M.J."/>
            <person name="Xiong C."/>
            <person name="Yue Q."/>
            <person name="Zhang X."/>
        </authorList>
    </citation>
    <scope>NUCLEOTIDE SEQUENCE [LARGE SCALE GENOMIC DNA]</scope>
    <source>
        <strain evidence="1 2">BP6252</strain>
    </source>
</reference>
<proteinExistence type="predicted"/>
<evidence type="ECO:0000313" key="2">
    <source>
        <dbReference type="Proteomes" id="UP000256645"/>
    </source>
</evidence>
<dbReference type="STRING" id="1849047.A0A3D8RUQ2"/>
<sequence>MENVTKVFFDPLMTTKADIRAILLELPIGSAHPFSPEHLLLCRTEAGINEIDISTYKEDYFFNAVDLSQLGETLENRMDGFGSHLRIFNDEYMIQQAPASMFRVPIVEGSIAIFAVSARTPTYYDLFIASAECDTSCFSERHTFPGITHSGDINHNSNLLQHIQISERMQPQKEYTISVSGYSYTKLTRYQEHNPIVLVANHSEKSLYIIPVPLDAASIGDATICSPVVMKRDGSSLLFSILPKPTTDKGKMCSGKSVRSSSFQAAIERATFHTSAVSTQSELRGTVECTYADPNSLTNISAPVLSMPTRSCAVFINPNLFLPSIIDRHTSQVIKFGTGISFLPDEAELVVESDPSTVILPCILGSRLTGPLLLATGSAPSNVPFANKAALQNYYEQLESVIVVVDDRMTDNARNIATSERINALFIIRITPETGPKELDIVSILNSVNINAVTALAGPQSLVLVQIFEKYYFYRGIANRTNLDTSTLEFGTDVTDIIRSAGVHSMLDPRAKRLVNIGNDTNKVIFPATDQQIHPRDIPGLFEQLSIDQIRGMKDDVSSIVTQLQVLLSQKELQDLSVALISTLSAKVHSETSLLRTAYVEFMTNEYDKNDSQSIKKKAIMAGELKKCTKRLQVSVEVVISHLGNMMSAHTTSKRTHDLKRLVRQTKIQGNVQAARSMDFEALAGYLENFAADMGVLLLKIKSTSYSEVLQDLGPATIDTSSCCDLDPRLLSLAGFDAGIIIEQSQKYHNGPLRHQSGPSNPVLAIPHLSNGSDKSSMLAWVCWDEFVNLENPYGVRWMEKCNDPHIAALRIIMRGTLSHAVASRQHNFQPGSMEIGRLMCSLLMAAMSKLAAMRNTAPAVTDIAEDTATMLMRGLFGNLLTTAGSGVRPMSMVTQLLGTDPSIEIPSAHVEWNWYENVVNLFPFTGWPREQLYLNLEKLLDKALIRPITKNERQNHPLASRIKQMVKFCKLRNIQLHHSRTIVTVFMKLLTGDVDIQAIAERLQNILPKQLQKESKSYTRMIEYTRSLALGGSRQVSEDKIIANVYTKRSAAFGELKNLVAQACGENDIQKAKIGCQALIDKHAEVASLWHLEPTLLKVQNISVYTELLNAPLLEVEGNEEAKKQKKVLFDRVSSDAERSRIPWKIKIKDQDDIIEPLDEAFIHEILTGESIALTSITKASVATGTAPQGQVIDTGLIQIMRHSPSLQPWFVNEVKRITGPEDVCALIGIPATTMRTFVKALNPLFEWDDLGKNFESVVVGLIVNRSEREKSRPTRRLLGLPL</sequence>
<keyword evidence="2" id="KW-1185">Reference proteome</keyword>
<gene>
    <name evidence="1" type="ORF">BP6252_05637</name>
</gene>
<evidence type="ECO:0000313" key="1">
    <source>
        <dbReference type="EMBL" id="RDW77584.1"/>
    </source>
</evidence>
<dbReference type="Proteomes" id="UP000256645">
    <property type="component" value="Unassembled WGS sequence"/>
</dbReference>
<dbReference type="EMBL" id="PDLM01000005">
    <property type="protein sequence ID" value="RDW77584.1"/>
    <property type="molecule type" value="Genomic_DNA"/>
</dbReference>
<comment type="caution">
    <text evidence="1">The sequence shown here is derived from an EMBL/GenBank/DDBJ whole genome shotgun (WGS) entry which is preliminary data.</text>
</comment>
<accession>A0A3D8RUQ2</accession>